<dbReference type="GeneID" id="36595963"/>
<proteinExistence type="predicted"/>
<protein>
    <submittedName>
        <fullName evidence="2">Uncharacterized protein</fullName>
    </submittedName>
</protein>
<name>A0A2J6SXR1_9HELO</name>
<feature type="compositionally biased region" description="Polar residues" evidence="1">
    <location>
        <begin position="151"/>
        <end position="181"/>
    </location>
</feature>
<keyword evidence="3" id="KW-1185">Reference proteome</keyword>
<feature type="compositionally biased region" description="Polar residues" evidence="1">
    <location>
        <begin position="119"/>
        <end position="128"/>
    </location>
</feature>
<feature type="region of interest" description="Disordered" evidence="1">
    <location>
        <begin position="100"/>
        <end position="136"/>
    </location>
</feature>
<evidence type="ECO:0000256" key="1">
    <source>
        <dbReference type="SAM" id="MobiDB-lite"/>
    </source>
</evidence>
<dbReference type="AlphaFoldDB" id="A0A2J6SXR1"/>
<accession>A0A2J6SXR1</accession>
<dbReference type="Proteomes" id="UP000235371">
    <property type="component" value="Unassembled WGS sequence"/>
</dbReference>
<dbReference type="InParanoid" id="A0A2J6SXR1"/>
<organism evidence="2 3">
    <name type="scientific">Hyaloscypha bicolor E</name>
    <dbReference type="NCBI Taxonomy" id="1095630"/>
    <lineage>
        <taxon>Eukaryota</taxon>
        <taxon>Fungi</taxon>
        <taxon>Dikarya</taxon>
        <taxon>Ascomycota</taxon>
        <taxon>Pezizomycotina</taxon>
        <taxon>Leotiomycetes</taxon>
        <taxon>Helotiales</taxon>
        <taxon>Hyaloscyphaceae</taxon>
        <taxon>Hyaloscypha</taxon>
        <taxon>Hyaloscypha bicolor</taxon>
    </lineage>
</organism>
<reference evidence="2 3" key="1">
    <citation type="submission" date="2016-04" db="EMBL/GenBank/DDBJ databases">
        <title>A degradative enzymes factory behind the ericoid mycorrhizal symbiosis.</title>
        <authorList>
            <consortium name="DOE Joint Genome Institute"/>
            <person name="Martino E."/>
            <person name="Morin E."/>
            <person name="Grelet G."/>
            <person name="Kuo A."/>
            <person name="Kohler A."/>
            <person name="Daghino S."/>
            <person name="Barry K."/>
            <person name="Choi C."/>
            <person name="Cichocki N."/>
            <person name="Clum A."/>
            <person name="Copeland A."/>
            <person name="Hainaut M."/>
            <person name="Haridas S."/>
            <person name="Labutti K."/>
            <person name="Lindquist E."/>
            <person name="Lipzen A."/>
            <person name="Khouja H.-R."/>
            <person name="Murat C."/>
            <person name="Ohm R."/>
            <person name="Olson A."/>
            <person name="Spatafora J."/>
            <person name="Veneault-Fourrey C."/>
            <person name="Henrissat B."/>
            <person name="Grigoriev I."/>
            <person name="Martin F."/>
            <person name="Perotto S."/>
        </authorList>
    </citation>
    <scope>NUCLEOTIDE SEQUENCE [LARGE SCALE GENOMIC DNA]</scope>
    <source>
        <strain evidence="2 3">E</strain>
    </source>
</reference>
<evidence type="ECO:0000313" key="2">
    <source>
        <dbReference type="EMBL" id="PMD55473.1"/>
    </source>
</evidence>
<gene>
    <name evidence="2" type="ORF">K444DRAFT_695662</name>
</gene>
<sequence length="472" mass="53074">MATAFPLPTDKWASDRPMLPVEELPVLPEEICMGSVVWLRQRFYKDEDITCVRPRHCDDFKLENEGYRHPLVILKIWQRSGSAEPGDLMLGVRDKYRLQSERRSGPDAFSEVDLEDSYTKTPSLANTNRSHDNAGQDLGQESVAATKHWKTQTSRANGSCSTVEPASSRGRQSRATYTMTPQYPPSALVNRQITPDSERKHCAASSSNEPRDHDFPIPEVSPPGPILSIAPVPGPVHRQPQLPLHPHLGYFPPYVASSFHLTVQNNFHFIESKAQFNAPLTTNYGMMPRQTTQPAYQNIGQLWGQGLVQQQPQWDQHVGQQMTPPIGQNMSQLIGQAMAQPMPYLNQMVNSFNANIPRANPYLRNNTNQRPQNYPAHRQMNNRNQVPFMQLPHRSNQTPYPRVPPASSGPTRRISHSVMDSVSAMNGSLTGNGYTPQYGQQISLSRRIAPYPGAQLTKFKHRGTRTSKKKGN</sequence>
<feature type="region of interest" description="Disordered" evidence="1">
    <location>
        <begin position="149"/>
        <end position="217"/>
    </location>
</feature>
<dbReference type="OrthoDB" id="10622700at2759"/>
<dbReference type="RefSeq" id="XP_024732377.1">
    <property type="nucleotide sequence ID" value="XM_024887887.1"/>
</dbReference>
<dbReference type="EMBL" id="KZ613855">
    <property type="protein sequence ID" value="PMD55473.1"/>
    <property type="molecule type" value="Genomic_DNA"/>
</dbReference>
<evidence type="ECO:0000313" key="3">
    <source>
        <dbReference type="Proteomes" id="UP000235371"/>
    </source>
</evidence>